<organism evidence="1 2">
    <name type="scientific">Purpureocillium lavendulum</name>
    <dbReference type="NCBI Taxonomy" id="1247861"/>
    <lineage>
        <taxon>Eukaryota</taxon>
        <taxon>Fungi</taxon>
        <taxon>Dikarya</taxon>
        <taxon>Ascomycota</taxon>
        <taxon>Pezizomycotina</taxon>
        <taxon>Sordariomycetes</taxon>
        <taxon>Hypocreomycetidae</taxon>
        <taxon>Hypocreales</taxon>
        <taxon>Ophiocordycipitaceae</taxon>
        <taxon>Purpureocillium</taxon>
    </lineage>
</organism>
<protein>
    <submittedName>
        <fullName evidence="1">Uncharacterized protein</fullName>
    </submittedName>
</protein>
<accession>A0AB34FR64</accession>
<dbReference type="EMBL" id="JAQHRD010000004">
    <property type="protein sequence ID" value="KAJ6441879.1"/>
    <property type="molecule type" value="Genomic_DNA"/>
</dbReference>
<proteinExistence type="predicted"/>
<gene>
    <name evidence="1" type="ORF">O9K51_05430</name>
</gene>
<sequence>MSAHLGRKYFTQFEDLKHSVVEYVPLVGTVYSISRGFMATVEEDRKQWWIAIADMFESSIRDAVLVAKWAEPLPVMLIHNMAESFTEKMIEIYHAPPRPATINVKHMLKRNLTYVVVSESQPNQHAGEYFSGMAKGVYYFHGANFVGTLTQRLYASRGEEIRLQIPRGFYDGAPVMLSWRWTRDATGVRNRPEAVRGRIHLHVGDPPRFDVRGRKGAGNWKGHEFWGSINSRISITIYIVIEAEIVKVDMDRVEGT</sequence>
<dbReference type="AlphaFoldDB" id="A0AB34FR64"/>
<keyword evidence="2" id="KW-1185">Reference proteome</keyword>
<dbReference type="Proteomes" id="UP001163105">
    <property type="component" value="Unassembled WGS sequence"/>
</dbReference>
<evidence type="ECO:0000313" key="1">
    <source>
        <dbReference type="EMBL" id="KAJ6441879.1"/>
    </source>
</evidence>
<reference evidence="1" key="1">
    <citation type="submission" date="2023-01" db="EMBL/GenBank/DDBJ databases">
        <title>The growth and conidiation of Purpureocillium lavendulum are regulated by nitrogen source and histone H3K14 acetylation.</title>
        <authorList>
            <person name="Tang P."/>
            <person name="Han J."/>
            <person name="Zhang C."/>
            <person name="Tang P."/>
            <person name="Qi F."/>
            <person name="Zhang K."/>
            <person name="Liang L."/>
        </authorList>
    </citation>
    <scope>NUCLEOTIDE SEQUENCE</scope>
    <source>
        <strain evidence="1">YMF1.00683</strain>
    </source>
</reference>
<comment type="caution">
    <text evidence="1">The sequence shown here is derived from an EMBL/GenBank/DDBJ whole genome shotgun (WGS) entry which is preliminary data.</text>
</comment>
<evidence type="ECO:0000313" key="2">
    <source>
        <dbReference type="Proteomes" id="UP001163105"/>
    </source>
</evidence>
<name>A0AB34FR64_9HYPO</name>